<accession>A0ABV2QQC9</accession>
<reference evidence="2 3" key="1">
    <citation type="submission" date="2024-06" db="EMBL/GenBank/DDBJ databases">
        <title>Sorghum-associated microbial communities from plants grown in Nebraska, USA.</title>
        <authorList>
            <person name="Schachtman D."/>
        </authorList>
    </citation>
    <scope>NUCLEOTIDE SEQUENCE [LARGE SCALE GENOMIC DNA]</scope>
    <source>
        <strain evidence="2 3">2857</strain>
    </source>
</reference>
<sequence length="192" mass="19770">MVWGDHTRIAAGLAAVTLSLVCLTACATDSGAAGSGGGSKLTLAQTKSPVQLLRNEAASRIDEFIVENVDETEDLSVACKTEAADPLGLSRSWTSSVEVSLKEGSAWRASIVADELIASFEKQGWIASRGAPSAVTYTGLKSETSAATIGLTVTTEDLAAATPAKLLITSKGPCVATEGAESDEVKKLEIVK</sequence>
<name>A0ABV2QQC9_9MICO</name>
<dbReference type="EMBL" id="JBEPSJ010000002">
    <property type="protein sequence ID" value="MET4582718.1"/>
    <property type="molecule type" value="Genomic_DNA"/>
</dbReference>
<protein>
    <recommendedName>
        <fullName evidence="4">Secreted protein</fullName>
    </recommendedName>
</protein>
<evidence type="ECO:0008006" key="4">
    <source>
        <dbReference type="Google" id="ProtNLM"/>
    </source>
</evidence>
<dbReference type="Proteomes" id="UP001549257">
    <property type="component" value="Unassembled WGS sequence"/>
</dbReference>
<evidence type="ECO:0000256" key="1">
    <source>
        <dbReference type="SAM" id="SignalP"/>
    </source>
</evidence>
<evidence type="ECO:0000313" key="2">
    <source>
        <dbReference type="EMBL" id="MET4582718.1"/>
    </source>
</evidence>
<dbReference type="RefSeq" id="WP_354024891.1">
    <property type="nucleotide sequence ID" value="NZ_JBEPSJ010000002.1"/>
</dbReference>
<feature type="chain" id="PRO_5045728716" description="Secreted protein" evidence="1">
    <location>
        <begin position="28"/>
        <end position="192"/>
    </location>
</feature>
<feature type="signal peptide" evidence="1">
    <location>
        <begin position="1"/>
        <end position="27"/>
    </location>
</feature>
<comment type="caution">
    <text evidence="2">The sequence shown here is derived from an EMBL/GenBank/DDBJ whole genome shotgun (WGS) entry which is preliminary data.</text>
</comment>
<gene>
    <name evidence="2" type="ORF">ABIE21_002228</name>
</gene>
<keyword evidence="1" id="KW-0732">Signal</keyword>
<organism evidence="2 3">
    <name type="scientific">Conyzicola nivalis</name>
    <dbReference type="NCBI Taxonomy" id="1477021"/>
    <lineage>
        <taxon>Bacteria</taxon>
        <taxon>Bacillati</taxon>
        <taxon>Actinomycetota</taxon>
        <taxon>Actinomycetes</taxon>
        <taxon>Micrococcales</taxon>
        <taxon>Microbacteriaceae</taxon>
        <taxon>Conyzicola</taxon>
    </lineage>
</organism>
<proteinExistence type="predicted"/>
<evidence type="ECO:0000313" key="3">
    <source>
        <dbReference type="Proteomes" id="UP001549257"/>
    </source>
</evidence>
<keyword evidence="3" id="KW-1185">Reference proteome</keyword>